<evidence type="ECO:0000256" key="8">
    <source>
        <dbReference type="ARBA" id="ARBA00023098"/>
    </source>
</evidence>
<keyword evidence="3 10" id="KW-0812">Transmembrane</keyword>
<feature type="transmembrane region" description="Helical" evidence="10">
    <location>
        <begin position="66"/>
        <end position="86"/>
    </location>
</feature>
<protein>
    <submittedName>
        <fullName evidence="12">Acyl-CoA desaturase</fullName>
    </submittedName>
</protein>
<name>A0ABY9WPM4_9BACT</name>
<evidence type="ECO:0000256" key="5">
    <source>
        <dbReference type="ARBA" id="ARBA00022989"/>
    </source>
</evidence>
<dbReference type="InterPro" id="IPR015876">
    <property type="entry name" value="Acyl-CoA_DS"/>
</dbReference>
<dbReference type="PANTHER" id="PTHR11351">
    <property type="entry name" value="ACYL-COA DESATURASE"/>
    <property type="match status" value="1"/>
</dbReference>
<keyword evidence="4" id="KW-0276">Fatty acid metabolism</keyword>
<dbReference type="InterPro" id="IPR005804">
    <property type="entry name" value="FA_desaturase_dom"/>
</dbReference>
<proteinExistence type="inferred from homology"/>
<accession>A0ABY9WPM4</accession>
<dbReference type="Pfam" id="PF00487">
    <property type="entry name" value="FA_desaturase"/>
    <property type="match status" value="1"/>
</dbReference>
<evidence type="ECO:0000256" key="3">
    <source>
        <dbReference type="ARBA" id="ARBA00022692"/>
    </source>
</evidence>
<evidence type="ECO:0000256" key="4">
    <source>
        <dbReference type="ARBA" id="ARBA00022832"/>
    </source>
</evidence>
<feature type="transmembrane region" description="Helical" evidence="10">
    <location>
        <begin position="183"/>
        <end position="206"/>
    </location>
</feature>
<comment type="subcellular location">
    <subcellularLocation>
        <location evidence="1">Membrane</location>
        <topology evidence="1">Multi-pass membrane protein</topology>
    </subcellularLocation>
</comment>
<evidence type="ECO:0000259" key="11">
    <source>
        <dbReference type="Pfam" id="PF00487"/>
    </source>
</evidence>
<keyword evidence="6" id="KW-0560">Oxidoreductase</keyword>
<keyword evidence="13" id="KW-1185">Reference proteome</keyword>
<evidence type="ECO:0000256" key="9">
    <source>
        <dbReference type="ARBA" id="ARBA00023136"/>
    </source>
</evidence>
<reference evidence="12 13" key="1">
    <citation type="submission" date="2019-08" db="EMBL/GenBank/DDBJ databases">
        <title>Archangium and Cystobacter genomes.</title>
        <authorList>
            <person name="Chen I.-C.K."/>
            <person name="Wielgoss S."/>
        </authorList>
    </citation>
    <scope>NUCLEOTIDE SEQUENCE [LARGE SCALE GENOMIC DNA]</scope>
    <source>
        <strain evidence="12 13">Cbm 6</strain>
    </source>
</reference>
<dbReference type="CDD" id="cd03505">
    <property type="entry name" value="Delta9-FADS-like"/>
    <property type="match status" value="1"/>
</dbReference>
<feature type="domain" description="Fatty acid desaturase" evidence="11">
    <location>
        <begin position="32"/>
        <end position="278"/>
    </location>
</feature>
<evidence type="ECO:0000256" key="10">
    <source>
        <dbReference type="SAM" id="Phobius"/>
    </source>
</evidence>
<keyword evidence="9 10" id="KW-0472">Membrane</keyword>
<evidence type="ECO:0000256" key="1">
    <source>
        <dbReference type="ARBA" id="ARBA00004141"/>
    </source>
</evidence>
<evidence type="ECO:0000313" key="12">
    <source>
        <dbReference type="EMBL" id="WNG45558.1"/>
    </source>
</evidence>
<dbReference type="EMBL" id="CP043494">
    <property type="protein sequence ID" value="WNG45558.1"/>
    <property type="molecule type" value="Genomic_DNA"/>
</dbReference>
<evidence type="ECO:0000256" key="6">
    <source>
        <dbReference type="ARBA" id="ARBA00023002"/>
    </source>
</evidence>
<dbReference type="Proteomes" id="UP001611383">
    <property type="component" value="Chromosome"/>
</dbReference>
<dbReference type="RefSeq" id="WP_395820639.1">
    <property type="nucleotide sequence ID" value="NZ_CP043494.1"/>
</dbReference>
<sequence>MVLFVVQGLPLLGFCAGVWLFLREGIRAWELGLLVGMYLLTMTGIEVGFHRYFAHRTFETTRPLRALFLILGSMAGQGSALLWSAVHRTHHAHTDQPGDPHSPVLGRRGAWDKLRGFLWSQFLWYLDVPAISRFGRLLDQHRASPAALLAMKEKEQTHRFARTLPDLLRDEPLVRLNQHYGTWVLLGFALPTLVGGLVTGSWAGALRGFIWGGLVRYYLVQQITFAINSVGHTVGVRSTSTRDHSRNNGVMAVLTLGAGWHNNHHAFPGSARVDFRWWQVDLGGLLIRLLARLGLAWNLHVPSRPTPLARTPRAPDSV</sequence>
<keyword evidence="7" id="KW-0408">Iron</keyword>
<keyword evidence="5 10" id="KW-1133">Transmembrane helix</keyword>
<dbReference type="PANTHER" id="PTHR11351:SF3">
    <property type="entry name" value="BLL4393 PROTEIN"/>
    <property type="match status" value="1"/>
</dbReference>
<organism evidence="12 13">
    <name type="scientific">Archangium minus</name>
    <dbReference type="NCBI Taxonomy" id="83450"/>
    <lineage>
        <taxon>Bacteria</taxon>
        <taxon>Pseudomonadati</taxon>
        <taxon>Myxococcota</taxon>
        <taxon>Myxococcia</taxon>
        <taxon>Myxococcales</taxon>
        <taxon>Cystobacterineae</taxon>
        <taxon>Archangiaceae</taxon>
        <taxon>Archangium</taxon>
    </lineage>
</organism>
<evidence type="ECO:0000256" key="2">
    <source>
        <dbReference type="ARBA" id="ARBA00008749"/>
    </source>
</evidence>
<feature type="transmembrane region" description="Helical" evidence="10">
    <location>
        <begin position="33"/>
        <end position="54"/>
    </location>
</feature>
<comment type="similarity">
    <text evidence="2">Belongs to the fatty acid desaturase type 2 family.</text>
</comment>
<gene>
    <name evidence="12" type="ORF">F0U60_16735</name>
</gene>
<evidence type="ECO:0000256" key="7">
    <source>
        <dbReference type="ARBA" id="ARBA00023004"/>
    </source>
</evidence>
<keyword evidence="8" id="KW-0443">Lipid metabolism</keyword>
<evidence type="ECO:0000313" key="13">
    <source>
        <dbReference type="Proteomes" id="UP001611383"/>
    </source>
</evidence>